<dbReference type="Proteomes" id="UP001054945">
    <property type="component" value="Unassembled WGS sequence"/>
</dbReference>
<dbReference type="AlphaFoldDB" id="A0AAV4QVN7"/>
<evidence type="ECO:0000313" key="1">
    <source>
        <dbReference type="EMBL" id="GIY12182.1"/>
    </source>
</evidence>
<reference evidence="1 2" key="1">
    <citation type="submission" date="2021-06" db="EMBL/GenBank/DDBJ databases">
        <title>Caerostris extrusa draft genome.</title>
        <authorList>
            <person name="Kono N."/>
            <person name="Arakawa K."/>
        </authorList>
    </citation>
    <scope>NUCLEOTIDE SEQUENCE [LARGE SCALE GENOMIC DNA]</scope>
</reference>
<comment type="caution">
    <text evidence="1">The sequence shown here is derived from an EMBL/GenBank/DDBJ whole genome shotgun (WGS) entry which is preliminary data.</text>
</comment>
<sequence>MGHSLFQVMNLRMVMQECVASGTLGRCLMGTGCHQCVCKNFGCGRDDMCEMLLVDGFVENVVGKKFGDYYMNIRYRPYKSLFYFYIYGI</sequence>
<protein>
    <submittedName>
        <fullName evidence="1">Uncharacterized protein</fullName>
    </submittedName>
</protein>
<organism evidence="1 2">
    <name type="scientific">Caerostris extrusa</name>
    <name type="common">Bark spider</name>
    <name type="synonym">Caerostris bankana</name>
    <dbReference type="NCBI Taxonomy" id="172846"/>
    <lineage>
        <taxon>Eukaryota</taxon>
        <taxon>Metazoa</taxon>
        <taxon>Ecdysozoa</taxon>
        <taxon>Arthropoda</taxon>
        <taxon>Chelicerata</taxon>
        <taxon>Arachnida</taxon>
        <taxon>Araneae</taxon>
        <taxon>Araneomorphae</taxon>
        <taxon>Entelegynae</taxon>
        <taxon>Araneoidea</taxon>
        <taxon>Araneidae</taxon>
        <taxon>Caerostris</taxon>
    </lineage>
</organism>
<dbReference type="EMBL" id="BPLR01006754">
    <property type="protein sequence ID" value="GIY12182.1"/>
    <property type="molecule type" value="Genomic_DNA"/>
</dbReference>
<accession>A0AAV4QVN7</accession>
<gene>
    <name evidence="1" type="ORF">CEXT_793891</name>
</gene>
<keyword evidence="2" id="KW-1185">Reference proteome</keyword>
<name>A0AAV4QVN7_CAEEX</name>
<evidence type="ECO:0000313" key="2">
    <source>
        <dbReference type="Proteomes" id="UP001054945"/>
    </source>
</evidence>
<proteinExistence type="predicted"/>